<organism evidence="1 2">
    <name type="scientific">Roseburia inulinivorans</name>
    <dbReference type="NCBI Taxonomy" id="360807"/>
    <lineage>
        <taxon>Bacteria</taxon>
        <taxon>Bacillati</taxon>
        <taxon>Bacillota</taxon>
        <taxon>Clostridia</taxon>
        <taxon>Lachnospirales</taxon>
        <taxon>Lachnospiraceae</taxon>
        <taxon>Roseburia</taxon>
    </lineage>
</organism>
<protein>
    <submittedName>
        <fullName evidence="1">Uncharacterized protein</fullName>
    </submittedName>
</protein>
<proteinExistence type="predicted"/>
<dbReference type="AlphaFoldDB" id="A0A173SME9"/>
<sequence>MTEWGIYSPDCHLFFLFLLGDSPNSEKEHSGFELARLVAQRIPNGHGFSLSLLCDSPNSEKERSAFELARLVAQRDNTCPAHLILFLILSFDI</sequence>
<dbReference type="RefSeq" id="WP_156333810.1">
    <property type="nucleotide sequence ID" value="NZ_CYXX01000006.1"/>
</dbReference>
<name>A0A173SME9_9FIRM</name>
<evidence type="ECO:0000313" key="1">
    <source>
        <dbReference type="EMBL" id="CUM91531.1"/>
    </source>
</evidence>
<dbReference type="EMBL" id="CYXX01000006">
    <property type="protein sequence ID" value="CUM91531.1"/>
    <property type="molecule type" value="Genomic_DNA"/>
</dbReference>
<gene>
    <name evidence="1" type="ORF">ERS852444_01067</name>
</gene>
<dbReference type="Proteomes" id="UP000095453">
    <property type="component" value="Unassembled WGS sequence"/>
</dbReference>
<accession>A0A173SME9</accession>
<evidence type="ECO:0000313" key="2">
    <source>
        <dbReference type="Proteomes" id="UP000095453"/>
    </source>
</evidence>
<reference evidence="1 2" key="1">
    <citation type="submission" date="2015-09" db="EMBL/GenBank/DDBJ databases">
        <authorList>
            <consortium name="Pathogen Informatics"/>
        </authorList>
    </citation>
    <scope>NUCLEOTIDE SEQUENCE [LARGE SCALE GENOMIC DNA]</scope>
    <source>
        <strain evidence="1 2">2789STDY5608887</strain>
    </source>
</reference>